<evidence type="ECO:0000313" key="7">
    <source>
        <dbReference type="EMBL" id="MEY8662981.1"/>
    </source>
</evidence>
<protein>
    <submittedName>
        <fullName evidence="7">ATP-binding cassette domain-containing protein</fullName>
    </submittedName>
</protein>
<dbReference type="PANTHER" id="PTHR46743:SF2">
    <property type="entry name" value="TEICHOIC ACIDS EXPORT ATP-BINDING PROTEIN TAGH"/>
    <property type="match status" value="1"/>
</dbReference>
<evidence type="ECO:0000256" key="2">
    <source>
        <dbReference type="ARBA" id="ARBA00022840"/>
    </source>
</evidence>
<feature type="domain" description="ABC transporter" evidence="5">
    <location>
        <begin position="4"/>
        <end position="236"/>
    </location>
</feature>
<dbReference type="InterPro" id="IPR003439">
    <property type="entry name" value="ABC_transporter-like_ATP-bd"/>
</dbReference>
<feature type="transmembrane region" description="Helical" evidence="4">
    <location>
        <begin position="311"/>
        <end position="331"/>
    </location>
</feature>
<dbReference type="Pfam" id="PF01476">
    <property type="entry name" value="LysM"/>
    <property type="match status" value="1"/>
</dbReference>
<proteinExistence type="predicted"/>
<dbReference type="PROSITE" id="PS51782">
    <property type="entry name" value="LYSM"/>
    <property type="match status" value="1"/>
</dbReference>
<evidence type="ECO:0000313" key="8">
    <source>
        <dbReference type="Proteomes" id="UP001565236"/>
    </source>
</evidence>
<dbReference type="InterPro" id="IPR018392">
    <property type="entry name" value="LysM"/>
</dbReference>
<dbReference type="SUPFAM" id="SSF52540">
    <property type="entry name" value="P-loop containing nucleoside triphosphate hydrolases"/>
    <property type="match status" value="1"/>
</dbReference>
<gene>
    <name evidence="7" type="ORF">AALT52_08775</name>
</gene>
<evidence type="ECO:0000256" key="1">
    <source>
        <dbReference type="ARBA" id="ARBA00022741"/>
    </source>
</evidence>
<dbReference type="InterPro" id="IPR003593">
    <property type="entry name" value="AAA+_ATPase"/>
</dbReference>
<dbReference type="InterPro" id="IPR050683">
    <property type="entry name" value="Bact_Polysacc_Export_ATP-bd"/>
</dbReference>
<keyword evidence="4" id="KW-1133">Transmembrane helix</keyword>
<dbReference type="Gene3D" id="3.40.50.300">
    <property type="entry name" value="P-loop containing nucleotide triphosphate hydrolases"/>
    <property type="match status" value="1"/>
</dbReference>
<feature type="compositionally biased region" description="Basic and acidic residues" evidence="3">
    <location>
        <begin position="391"/>
        <end position="429"/>
    </location>
</feature>
<dbReference type="Gene3D" id="3.10.350.10">
    <property type="entry name" value="LysM domain"/>
    <property type="match status" value="1"/>
</dbReference>
<dbReference type="SMART" id="SM00257">
    <property type="entry name" value="LysM"/>
    <property type="match status" value="1"/>
</dbReference>
<dbReference type="RefSeq" id="WP_369942937.1">
    <property type="nucleotide sequence ID" value="NZ_JBCLUF010000037.1"/>
</dbReference>
<feature type="compositionally biased region" description="Low complexity" evidence="3">
    <location>
        <begin position="370"/>
        <end position="390"/>
    </location>
</feature>
<dbReference type="SUPFAM" id="SSF54106">
    <property type="entry name" value="LysM domain"/>
    <property type="match status" value="1"/>
</dbReference>
<name>A0ABV4DR84_9LACO</name>
<dbReference type="PROSITE" id="PS50893">
    <property type="entry name" value="ABC_TRANSPORTER_2"/>
    <property type="match status" value="1"/>
</dbReference>
<keyword evidence="4" id="KW-0472">Membrane</keyword>
<feature type="domain" description="LysM" evidence="6">
    <location>
        <begin position="433"/>
        <end position="477"/>
    </location>
</feature>
<dbReference type="Pfam" id="PF00005">
    <property type="entry name" value="ABC_tran"/>
    <property type="match status" value="1"/>
</dbReference>
<dbReference type="Proteomes" id="UP001565236">
    <property type="component" value="Unassembled WGS sequence"/>
</dbReference>
<dbReference type="EMBL" id="JBCLUF010000037">
    <property type="protein sequence ID" value="MEY8662981.1"/>
    <property type="molecule type" value="Genomic_DNA"/>
</dbReference>
<evidence type="ECO:0000256" key="3">
    <source>
        <dbReference type="SAM" id="MobiDB-lite"/>
    </source>
</evidence>
<evidence type="ECO:0000256" key="4">
    <source>
        <dbReference type="SAM" id="Phobius"/>
    </source>
</evidence>
<organism evidence="7 8">
    <name type="scientific">Ligilactobacillus faecis</name>
    <dbReference type="NCBI Taxonomy" id="762833"/>
    <lineage>
        <taxon>Bacteria</taxon>
        <taxon>Bacillati</taxon>
        <taxon>Bacillota</taxon>
        <taxon>Bacilli</taxon>
        <taxon>Lactobacillales</taxon>
        <taxon>Lactobacillaceae</taxon>
        <taxon>Ligilactobacillus</taxon>
    </lineage>
</organism>
<evidence type="ECO:0000259" key="5">
    <source>
        <dbReference type="PROSITE" id="PS50893"/>
    </source>
</evidence>
<accession>A0ABV4DR84</accession>
<dbReference type="InterPro" id="IPR027417">
    <property type="entry name" value="P-loop_NTPase"/>
</dbReference>
<keyword evidence="2 7" id="KW-0067">ATP-binding</keyword>
<dbReference type="CDD" id="cd00118">
    <property type="entry name" value="LysM"/>
    <property type="match status" value="1"/>
</dbReference>
<dbReference type="GO" id="GO:0005524">
    <property type="term" value="F:ATP binding"/>
    <property type="evidence" value="ECO:0007669"/>
    <property type="project" value="UniProtKB-KW"/>
</dbReference>
<feature type="region of interest" description="Disordered" evidence="3">
    <location>
        <begin position="370"/>
        <end position="438"/>
    </location>
</feature>
<dbReference type="SMART" id="SM00382">
    <property type="entry name" value="AAA"/>
    <property type="match status" value="1"/>
</dbReference>
<comment type="caution">
    <text evidence="7">The sequence shown here is derived from an EMBL/GenBank/DDBJ whole genome shotgun (WGS) entry which is preliminary data.</text>
</comment>
<dbReference type="PANTHER" id="PTHR46743">
    <property type="entry name" value="TEICHOIC ACIDS EXPORT ATP-BINDING PROTEIN TAGH"/>
    <property type="match status" value="1"/>
</dbReference>
<keyword evidence="4" id="KW-0812">Transmembrane</keyword>
<reference evidence="7 8" key="1">
    <citation type="submission" date="2024-03" db="EMBL/GenBank/DDBJ databases">
        <title>Mouse gut bacterial collection (mGBC) of GemPharmatech.</title>
        <authorList>
            <person name="He Y."/>
            <person name="Dong L."/>
            <person name="Wu D."/>
            <person name="Gao X."/>
            <person name="Lin Z."/>
        </authorList>
    </citation>
    <scope>NUCLEOTIDE SEQUENCE [LARGE SCALE GENOMIC DNA]</scope>
    <source>
        <strain evidence="7 8">15-30</strain>
    </source>
</reference>
<keyword evidence="8" id="KW-1185">Reference proteome</keyword>
<sequence>MAKIEIKYITKGVSLLVDKKDRRPNETNEKLWELRGIDLKVNDGEAIGLIGDNGSGKDILLKIIGGKDKQTTGFITTKNKITYVALDTLDESKTGLENIRQAITNAKVDNFKGDHLTNGIIDFSEIGEWIYRPVSDYSAGMTARLAVSIALFIEPELVLLDEVLSPLDRNFYFKVVQKIQELKDAGISFMIAEVRPVIIETLCEQTAWLQFGLLQDFGATTEVVRQYEYACDWFSNLSLPEKNEYLAEKQRDQVRFDVNKIYEVFKSEQFKHGYTRKDEPRMRKAFFVDRGDDPVSLDKEKETVPGKKKKGPLLTVILLVLVLLLGGAYWYQSEKQQTLSQADKVSSSQAKASSAAKVSNSISQSKALSAKEASKSQAASKSISESQAAESAKKASEASESQASEKSKQASESAKKASSESQAKLDSERANTQTINVADGDTLESLAAKYATTVEKIQELNNLGSSTELTAGETLYVPK</sequence>
<keyword evidence="1" id="KW-0547">Nucleotide-binding</keyword>
<dbReference type="InterPro" id="IPR036779">
    <property type="entry name" value="LysM_dom_sf"/>
</dbReference>
<evidence type="ECO:0000259" key="6">
    <source>
        <dbReference type="PROSITE" id="PS51782"/>
    </source>
</evidence>